<dbReference type="Gene3D" id="2.130.10.10">
    <property type="entry name" value="YVTN repeat-like/Quinoprotein amine dehydrogenase"/>
    <property type="match status" value="3"/>
</dbReference>
<dbReference type="InterPro" id="IPR018846">
    <property type="entry name" value="Beta-prop_RSE1/DDB1/CPSF1_1st"/>
</dbReference>
<evidence type="ECO:0000259" key="5">
    <source>
        <dbReference type="Pfam" id="PF03178"/>
    </source>
</evidence>
<dbReference type="SUPFAM" id="SSF50998">
    <property type="entry name" value="Quinoprotein alcohol dehydrogenase-like"/>
    <property type="match status" value="1"/>
</dbReference>
<evidence type="ECO:0000256" key="4">
    <source>
        <dbReference type="ARBA" id="ARBA00023242"/>
    </source>
</evidence>
<feature type="domain" description="RSE1/DDB1/CPSF1 second beta-propeller" evidence="7">
    <location>
        <begin position="439"/>
        <end position="757"/>
    </location>
</feature>
<sequence length="1161" mass="128582">MAYFAPIHRPTSVRHSLTARFTSETEDDLIIAITNRLEVWRVTHDGAVFLHSRAINGTISTLSKLRPKDARRDMLFIGTDMNSYITVWWDDATKQIETPEVIQENFPDFVRASESTDRALVDQDGKFIAMLLWEGVISISRMEDRPKARKGPKSLRFLGQSRISELYVKSACFLPSITGPRIAFLHQKQHDWEEAQISIYPITSDDKHSEPSDFSPKVREHMFTPKDHLTSILIPIPSEFDENNRYHVRRATAAASRAYLGGLVAVGETTVIYMDGLNFEQVQAFLPEATLFTTWVQVDNRTYILGDDYGYLHVLRLVTEGTWVTRIEVAKFSQQISRASTLSYLGNGLLYLGSHYADSQLLRLDFNKLELEVLTAPNSFANNAPILDFALMDMGIRSRENAHRPDFSTGQARIVAGSGIWSDGSLRSIRSGVGADIVGVLDDFKDVSRMFALRFEGAEKVNMVAVSSLTDTRVFEFGIDGSIEELDFLPSLDFSQSSLVIRDVRDNQTLQVTASSATLRHKSSGEITKSWSPEGGSLISNASANDSYALIVVDGTKLISLDLNNQLAVAAKEAEPSADGTEDEVTCLATSHSFPSIGIVALWKSGTISLVNLTTMRISATFTIPKSEDSIAVPRDAALVQIHKENEGNPSLIVAMDDGAVVVFSISLADYSVSSMITVVLGSREGQLYVLPREEDGTNRVLVASDLPSLIHSETPSRHIFSATTFEDVTSVVPFDSDAFPESLIIAANGQLLIGTIDDQRQTHVKTLPLKKTVRRLAYLPSQQAFILACLSKKLVNNEEVVESSLQLVDEIMFRPLGDPLLLEHKSHSQIPESLDILEFYDSIDGKVERLVVGTSYIESGSIETEASGTLTVFGIDEKKNVFPLVTWQTPSAISSVKVKDNLIFVGVVSGIRVFKYTETSPTTGHLEKVASKSSILSPTSLDVCGDIVGVSDLTKSAFFFRFNTENSEAFELIGQHRFNLWPTALACVAPHTWLQADSQGNVIVFNIEKQEKQKNIAERLALPTVEYISAVNIGEQVNTLRPLDITPEAGKLLGSQAIMTTAEGGVYLFGILAPEYRDTLIHLQERITQHIKTLGDLSFAEYRAFRDAIYTEKEPQSFVVGEQLERFLEMSETMQEVVCEGLPISVANARNVIRSLKYMH</sequence>
<comment type="similarity">
    <text evidence="2">Belongs to the DDB1 family.</text>
</comment>
<evidence type="ECO:0000259" key="6">
    <source>
        <dbReference type="Pfam" id="PF10433"/>
    </source>
</evidence>
<name>A0A2C5XG62_9PEZI</name>
<comment type="caution">
    <text evidence="8">The sequence shown here is derived from an EMBL/GenBank/DDBJ whole genome shotgun (WGS) entry which is preliminary data.</text>
</comment>
<dbReference type="PANTHER" id="PTHR10644">
    <property type="entry name" value="DNA REPAIR/RNA PROCESSING CPSF FAMILY"/>
    <property type="match status" value="1"/>
</dbReference>
<dbReference type="Pfam" id="PF10433">
    <property type="entry name" value="Beta-prop_RSE1_1st"/>
    <property type="match status" value="1"/>
</dbReference>
<dbReference type="Proteomes" id="UP000222788">
    <property type="component" value="Unassembled WGS sequence"/>
</dbReference>
<protein>
    <recommendedName>
        <fullName evidence="3">DNA damage-binding protein 1</fullName>
    </recommendedName>
</protein>
<dbReference type="AlphaFoldDB" id="A0A2C5XG62"/>
<dbReference type="OrthoDB" id="433457at2759"/>
<organism evidence="8 9">
    <name type="scientific">Ceratocystis fimbriata CBS 114723</name>
    <dbReference type="NCBI Taxonomy" id="1035309"/>
    <lineage>
        <taxon>Eukaryota</taxon>
        <taxon>Fungi</taxon>
        <taxon>Dikarya</taxon>
        <taxon>Ascomycota</taxon>
        <taxon>Pezizomycotina</taxon>
        <taxon>Sordariomycetes</taxon>
        <taxon>Hypocreomycetidae</taxon>
        <taxon>Microascales</taxon>
        <taxon>Ceratocystidaceae</taxon>
        <taxon>Ceratocystis</taxon>
    </lineage>
</organism>
<evidence type="ECO:0000256" key="2">
    <source>
        <dbReference type="ARBA" id="ARBA00007453"/>
    </source>
</evidence>
<evidence type="ECO:0000256" key="3">
    <source>
        <dbReference type="ARBA" id="ARBA00014577"/>
    </source>
</evidence>
<dbReference type="Gene3D" id="1.10.150.910">
    <property type="match status" value="1"/>
</dbReference>
<dbReference type="GO" id="GO:0005634">
    <property type="term" value="C:nucleus"/>
    <property type="evidence" value="ECO:0007669"/>
    <property type="project" value="UniProtKB-SubCell"/>
</dbReference>
<gene>
    <name evidence="8" type="primary">DBB1</name>
    <name evidence="8" type="ORF">CFIMG_001086RA</name>
</gene>
<dbReference type="Pfam" id="PF23726">
    <property type="entry name" value="Beta-prop_RSE1_2nd"/>
    <property type="match status" value="1"/>
</dbReference>
<reference evidence="8 9" key="1">
    <citation type="journal article" date="2013" name="Fungal Biol.">
        <title>Analysis of microsatellite markers in the genome of the plant pathogen Ceratocystis fimbriata.</title>
        <authorList>
            <person name="Simpson M.C."/>
            <person name="Wilken P.M."/>
            <person name="Coetzee M.P."/>
            <person name="Wingfield M.J."/>
            <person name="Wingfield B.D."/>
        </authorList>
    </citation>
    <scope>NUCLEOTIDE SEQUENCE [LARGE SCALE GENOMIC DNA]</scope>
    <source>
        <strain evidence="8 9">CBS 114723</strain>
    </source>
</reference>
<dbReference type="GO" id="GO:0003676">
    <property type="term" value="F:nucleic acid binding"/>
    <property type="evidence" value="ECO:0007669"/>
    <property type="project" value="InterPro"/>
</dbReference>
<keyword evidence="4" id="KW-0539">Nucleus</keyword>
<dbReference type="STRING" id="1035309.A0A2C5XG62"/>
<proteinExistence type="inferred from homology"/>
<reference evidence="8 9" key="2">
    <citation type="journal article" date="2013" name="IMA Fungus">
        <title>IMA Genome-F 1: Ceratocystis fimbriata: Draft nuclear genome sequence for the plant pathogen, Ceratocystis fimbriata.</title>
        <authorList>
            <person name="Wilken P.M."/>
            <person name="Steenkamp E.T."/>
            <person name="Wingfield M.J."/>
            <person name="de Beer Z.W."/>
            <person name="Wingfield B.D."/>
        </authorList>
    </citation>
    <scope>NUCLEOTIDE SEQUENCE [LARGE SCALE GENOMIC DNA]</scope>
    <source>
        <strain evidence="8 9">CBS 114723</strain>
    </source>
</reference>
<dbReference type="InterPro" id="IPR050358">
    <property type="entry name" value="RSE1/DDB1/CFT1"/>
</dbReference>
<feature type="domain" description="RSE1/DDB1/CPSF1 first beta-propeller" evidence="6">
    <location>
        <begin position="12"/>
        <end position="368"/>
    </location>
</feature>
<evidence type="ECO:0000256" key="1">
    <source>
        <dbReference type="ARBA" id="ARBA00004123"/>
    </source>
</evidence>
<evidence type="ECO:0000313" key="8">
    <source>
        <dbReference type="EMBL" id="PHH55356.1"/>
    </source>
</evidence>
<dbReference type="InterPro" id="IPR004871">
    <property type="entry name" value="RSE1/DDB1/CPSF1_C"/>
</dbReference>
<evidence type="ECO:0000259" key="7">
    <source>
        <dbReference type="Pfam" id="PF23726"/>
    </source>
</evidence>
<dbReference type="InterPro" id="IPR015943">
    <property type="entry name" value="WD40/YVTN_repeat-like_dom_sf"/>
</dbReference>
<dbReference type="Pfam" id="PF03178">
    <property type="entry name" value="CPSF_A"/>
    <property type="match status" value="1"/>
</dbReference>
<evidence type="ECO:0000313" key="9">
    <source>
        <dbReference type="Proteomes" id="UP000222788"/>
    </source>
</evidence>
<comment type="subcellular location">
    <subcellularLocation>
        <location evidence="1">Nucleus</location>
    </subcellularLocation>
</comment>
<dbReference type="InterPro" id="IPR036322">
    <property type="entry name" value="WD40_repeat_dom_sf"/>
</dbReference>
<dbReference type="SUPFAM" id="SSF50978">
    <property type="entry name" value="WD40 repeat-like"/>
    <property type="match status" value="1"/>
</dbReference>
<accession>A0A2C5XG62</accession>
<keyword evidence="9" id="KW-1185">Reference proteome</keyword>
<dbReference type="InterPro" id="IPR058543">
    <property type="entry name" value="Beta-prop_RSE1/DDB1/CPSF1_2nd"/>
</dbReference>
<dbReference type="EMBL" id="APWK03000012">
    <property type="protein sequence ID" value="PHH55356.1"/>
    <property type="molecule type" value="Genomic_DNA"/>
</dbReference>
<dbReference type="InterPro" id="IPR011047">
    <property type="entry name" value="Quinoprotein_ADH-like_sf"/>
</dbReference>
<feature type="domain" description="RSE1/DDB1/CPSF1 C-terminal" evidence="5">
    <location>
        <begin position="804"/>
        <end position="1129"/>
    </location>
</feature>